<evidence type="ECO:0000313" key="2">
    <source>
        <dbReference type="EMBL" id="MET1756238.1"/>
    </source>
</evidence>
<keyword evidence="1" id="KW-0472">Membrane</keyword>
<protein>
    <submittedName>
        <fullName evidence="2">Phage holin family protein</fullName>
    </submittedName>
</protein>
<comment type="caution">
    <text evidence="2">The sequence shown here is derived from an EMBL/GenBank/DDBJ whole genome shotgun (WGS) entry which is preliminary data.</text>
</comment>
<keyword evidence="3" id="KW-1185">Reference proteome</keyword>
<evidence type="ECO:0000313" key="3">
    <source>
        <dbReference type="Proteomes" id="UP001548713"/>
    </source>
</evidence>
<organism evidence="2 3">
    <name type="scientific">Novosphingobium kalidii</name>
    <dbReference type="NCBI Taxonomy" id="3230299"/>
    <lineage>
        <taxon>Bacteria</taxon>
        <taxon>Pseudomonadati</taxon>
        <taxon>Pseudomonadota</taxon>
        <taxon>Alphaproteobacteria</taxon>
        <taxon>Sphingomonadales</taxon>
        <taxon>Sphingomonadaceae</taxon>
        <taxon>Novosphingobium</taxon>
    </lineage>
</organism>
<dbReference type="EMBL" id="JBEWLY010000019">
    <property type="protein sequence ID" value="MET1756238.1"/>
    <property type="molecule type" value="Genomic_DNA"/>
</dbReference>
<keyword evidence="1" id="KW-1133">Transmembrane helix</keyword>
<reference evidence="2 3" key="1">
    <citation type="submission" date="2024-07" db="EMBL/GenBank/DDBJ databases">
        <title>Novosphingobium kalidii RD2P27.</title>
        <authorList>
            <person name="Sun J.-Q."/>
        </authorList>
    </citation>
    <scope>NUCLEOTIDE SEQUENCE [LARGE SCALE GENOMIC DNA]</scope>
    <source>
        <strain evidence="2 3">RD2P27</strain>
    </source>
</reference>
<proteinExistence type="predicted"/>
<gene>
    <name evidence="2" type="ORF">ABVV53_12340</name>
</gene>
<accession>A0ABV2D369</accession>
<keyword evidence="1" id="KW-0812">Transmembrane</keyword>
<dbReference type="Pfam" id="PF07332">
    <property type="entry name" value="Phage_holin_3_6"/>
    <property type="match status" value="1"/>
</dbReference>
<feature type="transmembrane region" description="Helical" evidence="1">
    <location>
        <begin position="88"/>
        <end position="108"/>
    </location>
</feature>
<dbReference type="RefSeq" id="WP_353984728.1">
    <property type="nucleotide sequence ID" value="NZ_JBEWLY010000019.1"/>
</dbReference>
<name>A0ABV2D369_9SPHN</name>
<sequence length="127" mass="13664">MQENEQAIAPLLSEARERSLNEDLQQLAQDARAYAEAEFQFQKSRAAYTASATKSIAVFAIAALVLVFFATMALVVGLVIALAPLITAWGSTAVVTLALLGAAVFLLIKAKKRFDRMMTVMGGEKAQ</sequence>
<evidence type="ECO:0000256" key="1">
    <source>
        <dbReference type="SAM" id="Phobius"/>
    </source>
</evidence>
<dbReference type="InterPro" id="IPR009937">
    <property type="entry name" value="Phage_holin_3_6"/>
</dbReference>
<feature type="transmembrane region" description="Helical" evidence="1">
    <location>
        <begin position="56"/>
        <end position="82"/>
    </location>
</feature>
<dbReference type="Proteomes" id="UP001548713">
    <property type="component" value="Unassembled WGS sequence"/>
</dbReference>